<dbReference type="PROSITE" id="PS50878">
    <property type="entry name" value="RT_POL"/>
    <property type="match status" value="1"/>
</dbReference>
<dbReference type="Proteomes" id="UP000005207">
    <property type="component" value="Linkage group LG11"/>
</dbReference>
<name>A0A669EB57_ORENI</name>
<protein>
    <recommendedName>
        <fullName evidence="1">Reverse transcriptase domain-containing protein</fullName>
    </recommendedName>
</protein>
<evidence type="ECO:0000313" key="2">
    <source>
        <dbReference type="Ensembl" id="ENSONIP00000070255.1"/>
    </source>
</evidence>
<feature type="domain" description="Reverse transcriptase" evidence="1">
    <location>
        <begin position="167"/>
        <end position="438"/>
    </location>
</feature>
<dbReference type="InterPro" id="IPR000477">
    <property type="entry name" value="RT_dom"/>
</dbReference>
<reference evidence="3" key="1">
    <citation type="submission" date="2012-01" db="EMBL/GenBank/DDBJ databases">
        <title>The Genome Sequence of Oreochromis niloticus (Nile Tilapia).</title>
        <authorList>
            <consortium name="Broad Institute Genome Assembly Team"/>
            <consortium name="Broad Institute Sequencing Platform"/>
            <person name="Di Palma F."/>
            <person name="Johnson J."/>
            <person name="Lander E.S."/>
            <person name="Lindblad-Toh K."/>
        </authorList>
    </citation>
    <scope>NUCLEOTIDE SEQUENCE [LARGE SCALE GENOMIC DNA]</scope>
</reference>
<reference evidence="2" key="2">
    <citation type="submission" date="2025-08" db="UniProtKB">
        <authorList>
            <consortium name="Ensembl"/>
        </authorList>
    </citation>
    <scope>IDENTIFICATION</scope>
</reference>
<sequence length="463" mass="51631">MILRVPCGVYAAKLRGNGRKIISRYPLILCVLEFQIAAKRAKAAFFSDIIVTNGHNPRLLFKIFSSVVNPCPDMPMVPSSALCEQFLKYFTDKILSLKSSLPPVVSPALTGECASTLHQFEPVSLCSLKQIVKQLKMTSSAYEPLPPRIVKDGFDVTGPSILFLMNLSLSSGCVPSVFKHAIVQPVLKKRCLDHCDFVNYRPISKLPFLSKILEKIVLLQLQAYLDAHDICDKFQPRHSTETALLRVLNDLLLITDSGHSAVLVLLDLSSAFDMVDHNILLTRLECTVGIRGEALNWFKSYLLNRSFSVTLGTYSSPTASLCCGVPQGSVLGPMLFSLYMLPLGLIFEKYNISYHLYADDIQIYFQLHDDDIAPSLHCFLECMREVREWLSDNSLILNEKKTEIVVFGNHIPRGLLADTFGSFATSFSDSVSDLGVLLDSSFKFNKQVSSVIKSSFYQLAPYC</sequence>
<keyword evidence="3" id="KW-1185">Reference proteome</keyword>
<organism evidence="2 3">
    <name type="scientific">Oreochromis niloticus</name>
    <name type="common">Nile tilapia</name>
    <name type="synonym">Tilapia nilotica</name>
    <dbReference type="NCBI Taxonomy" id="8128"/>
    <lineage>
        <taxon>Eukaryota</taxon>
        <taxon>Metazoa</taxon>
        <taxon>Chordata</taxon>
        <taxon>Craniata</taxon>
        <taxon>Vertebrata</taxon>
        <taxon>Euteleostomi</taxon>
        <taxon>Actinopterygii</taxon>
        <taxon>Neopterygii</taxon>
        <taxon>Teleostei</taxon>
        <taxon>Neoteleostei</taxon>
        <taxon>Acanthomorphata</taxon>
        <taxon>Ovalentaria</taxon>
        <taxon>Cichlomorphae</taxon>
        <taxon>Cichliformes</taxon>
        <taxon>Cichlidae</taxon>
        <taxon>African cichlids</taxon>
        <taxon>Pseudocrenilabrinae</taxon>
        <taxon>Oreochromini</taxon>
        <taxon>Oreochromis</taxon>
    </lineage>
</organism>
<accession>A0A669EB57</accession>
<dbReference type="AlphaFoldDB" id="A0A669EB57"/>
<dbReference type="SUPFAM" id="SSF56672">
    <property type="entry name" value="DNA/RNA polymerases"/>
    <property type="match status" value="1"/>
</dbReference>
<reference evidence="2" key="3">
    <citation type="submission" date="2025-09" db="UniProtKB">
        <authorList>
            <consortium name="Ensembl"/>
        </authorList>
    </citation>
    <scope>IDENTIFICATION</scope>
</reference>
<proteinExistence type="predicted"/>
<dbReference type="InterPro" id="IPR043502">
    <property type="entry name" value="DNA/RNA_pol_sf"/>
</dbReference>
<dbReference type="PANTHER" id="PTHR33332">
    <property type="entry name" value="REVERSE TRANSCRIPTASE DOMAIN-CONTAINING PROTEIN"/>
    <property type="match status" value="1"/>
</dbReference>
<dbReference type="Pfam" id="PF00078">
    <property type="entry name" value="RVT_1"/>
    <property type="match status" value="1"/>
</dbReference>
<evidence type="ECO:0000259" key="1">
    <source>
        <dbReference type="PROSITE" id="PS50878"/>
    </source>
</evidence>
<dbReference type="InParanoid" id="A0A669EB57"/>
<dbReference type="GeneTree" id="ENSGT01150000286909"/>
<dbReference type="Ensembl" id="ENSONIT00000039658.1">
    <property type="protein sequence ID" value="ENSONIP00000070255.1"/>
    <property type="gene ID" value="ENSONIG00000031664.1"/>
</dbReference>
<evidence type="ECO:0000313" key="3">
    <source>
        <dbReference type="Proteomes" id="UP000005207"/>
    </source>
</evidence>
<dbReference type="CDD" id="cd01650">
    <property type="entry name" value="RT_nLTR_like"/>
    <property type="match status" value="1"/>
</dbReference>